<accession>A0ABV8TYQ0</accession>
<organism evidence="2 3">
    <name type="scientific">Salininema proteolyticum</name>
    <dbReference type="NCBI Taxonomy" id="1607685"/>
    <lineage>
        <taxon>Bacteria</taxon>
        <taxon>Bacillati</taxon>
        <taxon>Actinomycetota</taxon>
        <taxon>Actinomycetes</taxon>
        <taxon>Glycomycetales</taxon>
        <taxon>Glycomycetaceae</taxon>
        <taxon>Salininema</taxon>
    </lineage>
</organism>
<comment type="caution">
    <text evidence="2">The sequence shown here is derived from an EMBL/GenBank/DDBJ whole genome shotgun (WGS) entry which is preliminary data.</text>
</comment>
<gene>
    <name evidence="2" type="ORF">ACFPET_10145</name>
</gene>
<dbReference type="Gene3D" id="3.40.50.720">
    <property type="entry name" value="NAD(P)-binding Rossmann-like Domain"/>
    <property type="match status" value="1"/>
</dbReference>
<dbReference type="InterPro" id="IPR029903">
    <property type="entry name" value="RmlD-like-bd"/>
</dbReference>
<name>A0ABV8TYQ0_9ACTN</name>
<dbReference type="Proteomes" id="UP001595823">
    <property type="component" value="Unassembled WGS sequence"/>
</dbReference>
<evidence type="ECO:0000259" key="1">
    <source>
        <dbReference type="Pfam" id="PF04321"/>
    </source>
</evidence>
<proteinExistence type="predicted"/>
<feature type="domain" description="RmlD-like substrate binding" evidence="1">
    <location>
        <begin position="5"/>
        <end position="234"/>
    </location>
</feature>
<dbReference type="Pfam" id="PF04321">
    <property type="entry name" value="RmlD_sub_bind"/>
    <property type="match status" value="1"/>
</dbReference>
<dbReference type="RefSeq" id="WP_380620546.1">
    <property type="nucleotide sequence ID" value="NZ_JBHSDK010000014.1"/>
</dbReference>
<keyword evidence="3" id="KW-1185">Reference proteome</keyword>
<dbReference type="SUPFAM" id="SSF51735">
    <property type="entry name" value="NAD(P)-binding Rossmann-fold domains"/>
    <property type="match status" value="1"/>
</dbReference>
<dbReference type="InterPro" id="IPR036291">
    <property type="entry name" value="NAD(P)-bd_dom_sf"/>
</dbReference>
<dbReference type="PANTHER" id="PTHR43242:SF1">
    <property type="entry name" value="NAD(P)-BINDING ROSSMANN-FOLD SUPERFAMILY PROTEIN"/>
    <property type="match status" value="1"/>
</dbReference>
<protein>
    <submittedName>
        <fullName evidence="2">SDR family oxidoreductase</fullName>
    </submittedName>
</protein>
<sequence>MSGFTILVFGAGGHLGSALTRRAAALGWKAVSASRNHGEVRVDITDRSAVADTVARVRPDAVVNAAYVQSSWKVTADGAAHVALACLGTDTRFVQISSDAVFSGREPSYAEEAEPDPVTPYGAAKAAAETAARLVPRSTVVRTSWIVGYDTESPYRRLVDDALAGRKALFTDDFRCPIHVDDLSEGVLSAVDREVEGTLHLGGPDALSRHELGRRLAVRFGKDPDALPTGLKAEAIPGSPLDVRLDSRRTTDLLGLSPRSL</sequence>
<evidence type="ECO:0000313" key="3">
    <source>
        <dbReference type="Proteomes" id="UP001595823"/>
    </source>
</evidence>
<dbReference type="PANTHER" id="PTHR43242">
    <property type="entry name" value="NAD(P)-BINDING ROSSMANN-FOLD SUPERFAMILY PROTEIN"/>
    <property type="match status" value="1"/>
</dbReference>
<evidence type="ECO:0000313" key="2">
    <source>
        <dbReference type="EMBL" id="MFC4335558.1"/>
    </source>
</evidence>
<dbReference type="EMBL" id="JBHSDK010000014">
    <property type="protein sequence ID" value="MFC4335558.1"/>
    <property type="molecule type" value="Genomic_DNA"/>
</dbReference>
<reference evidence="3" key="1">
    <citation type="journal article" date="2019" name="Int. J. Syst. Evol. Microbiol.">
        <title>The Global Catalogue of Microorganisms (GCM) 10K type strain sequencing project: providing services to taxonomists for standard genome sequencing and annotation.</title>
        <authorList>
            <consortium name="The Broad Institute Genomics Platform"/>
            <consortium name="The Broad Institute Genome Sequencing Center for Infectious Disease"/>
            <person name="Wu L."/>
            <person name="Ma J."/>
        </authorList>
    </citation>
    <scope>NUCLEOTIDE SEQUENCE [LARGE SCALE GENOMIC DNA]</scope>
    <source>
        <strain evidence="3">IBRC-M 10908</strain>
    </source>
</reference>